<protein>
    <submittedName>
        <fullName evidence="3">Uncharacterized protein</fullName>
    </submittedName>
</protein>
<accession>A0ABN0VGZ0</accession>
<proteinExistence type="predicted"/>
<gene>
    <name evidence="3" type="ORF">GCM10010302_43120</name>
</gene>
<sequence length="293" mass="30827">MRHPALRRPRLLLPLLALTLAVPPADPAAADAGARPGPGTVPVARGLTADDHEARIEEIVEYCGTRHGACTFRIDPARTREYATAITSLGNAVVNCTTDPMTVDRTVTLRTGSSDNIGGEISGRATAEGTVTATGEVTANVADESSNGHKTPYLNTGPTSENSTRNTVSGGSRESGSTSVKQAFETAYKSTYARAWTTENTETTTYRTTVKPYDMLVFGASAAMRRVVGNLVTDQGKKLTDVAVESPSMVNASRFVAQTYAVPDGLCGRKRPGGDTAADEDNALAADGRHPAR</sequence>
<keyword evidence="2" id="KW-0732">Signal</keyword>
<evidence type="ECO:0000256" key="1">
    <source>
        <dbReference type="SAM" id="MobiDB-lite"/>
    </source>
</evidence>
<evidence type="ECO:0000313" key="4">
    <source>
        <dbReference type="Proteomes" id="UP001501867"/>
    </source>
</evidence>
<dbReference type="RefSeq" id="WP_344161923.1">
    <property type="nucleotide sequence ID" value="NZ_BAAABV010000021.1"/>
</dbReference>
<dbReference type="Proteomes" id="UP001501867">
    <property type="component" value="Unassembled WGS sequence"/>
</dbReference>
<feature type="region of interest" description="Disordered" evidence="1">
    <location>
        <begin position="266"/>
        <end position="293"/>
    </location>
</feature>
<reference evidence="3 4" key="1">
    <citation type="journal article" date="2019" name="Int. J. Syst. Evol. Microbiol.">
        <title>The Global Catalogue of Microorganisms (GCM) 10K type strain sequencing project: providing services to taxonomists for standard genome sequencing and annotation.</title>
        <authorList>
            <consortium name="The Broad Institute Genomics Platform"/>
            <consortium name="The Broad Institute Genome Sequencing Center for Infectious Disease"/>
            <person name="Wu L."/>
            <person name="Ma J."/>
        </authorList>
    </citation>
    <scope>NUCLEOTIDE SEQUENCE [LARGE SCALE GENOMIC DNA]</scope>
    <source>
        <strain evidence="3 4">JCM 4505</strain>
    </source>
</reference>
<keyword evidence="4" id="KW-1185">Reference proteome</keyword>
<evidence type="ECO:0000256" key="2">
    <source>
        <dbReference type="SAM" id="SignalP"/>
    </source>
</evidence>
<name>A0ABN0VGZ0_9ACTN</name>
<evidence type="ECO:0000313" key="3">
    <source>
        <dbReference type="EMBL" id="GAA0299927.1"/>
    </source>
</evidence>
<feature type="chain" id="PRO_5047355183" evidence="2">
    <location>
        <begin position="29"/>
        <end position="293"/>
    </location>
</feature>
<organism evidence="3 4">
    <name type="scientific">Streptomyces polychromogenes</name>
    <dbReference type="NCBI Taxonomy" id="67342"/>
    <lineage>
        <taxon>Bacteria</taxon>
        <taxon>Bacillati</taxon>
        <taxon>Actinomycetota</taxon>
        <taxon>Actinomycetes</taxon>
        <taxon>Kitasatosporales</taxon>
        <taxon>Streptomycetaceae</taxon>
        <taxon>Streptomyces</taxon>
    </lineage>
</organism>
<feature type="region of interest" description="Disordered" evidence="1">
    <location>
        <begin position="143"/>
        <end position="180"/>
    </location>
</feature>
<comment type="caution">
    <text evidence="3">The sequence shown here is derived from an EMBL/GenBank/DDBJ whole genome shotgun (WGS) entry which is preliminary data.</text>
</comment>
<feature type="signal peptide" evidence="2">
    <location>
        <begin position="1"/>
        <end position="28"/>
    </location>
</feature>
<dbReference type="EMBL" id="BAAABV010000021">
    <property type="protein sequence ID" value="GAA0299927.1"/>
    <property type="molecule type" value="Genomic_DNA"/>
</dbReference>